<dbReference type="AlphaFoldDB" id="A0AA88GYX0"/>
<evidence type="ECO:0000256" key="1">
    <source>
        <dbReference type="SAM" id="MobiDB-lite"/>
    </source>
</evidence>
<feature type="region of interest" description="Disordered" evidence="1">
    <location>
        <begin position="55"/>
        <end position="75"/>
    </location>
</feature>
<organism evidence="3 4">
    <name type="scientific">Naegleria lovaniensis</name>
    <name type="common">Amoeba</name>
    <dbReference type="NCBI Taxonomy" id="51637"/>
    <lineage>
        <taxon>Eukaryota</taxon>
        <taxon>Discoba</taxon>
        <taxon>Heterolobosea</taxon>
        <taxon>Tetramitia</taxon>
        <taxon>Eutetramitia</taxon>
        <taxon>Vahlkampfiidae</taxon>
        <taxon>Naegleria</taxon>
    </lineage>
</organism>
<dbReference type="GO" id="GO:0070300">
    <property type="term" value="F:phosphatidic acid binding"/>
    <property type="evidence" value="ECO:0007669"/>
    <property type="project" value="TreeGrafter"/>
</dbReference>
<dbReference type="Proteomes" id="UP000816034">
    <property type="component" value="Unassembled WGS sequence"/>
</dbReference>
<evidence type="ECO:0000259" key="2">
    <source>
        <dbReference type="Pfam" id="PF13521"/>
    </source>
</evidence>
<dbReference type="PANTHER" id="PTHR34932">
    <property type="entry name" value="TRPL TRANSLOCATION DEFECT PROTEIN 14"/>
    <property type="match status" value="1"/>
</dbReference>
<evidence type="ECO:0000313" key="4">
    <source>
        <dbReference type="Proteomes" id="UP000816034"/>
    </source>
</evidence>
<dbReference type="InterPro" id="IPR038727">
    <property type="entry name" value="NadR/Ttd14_AAA_dom"/>
</dbReference>
<dbReference type="InterPro" id="IPR027417">
    <property type="entry name" value="P-loop_NTPase"/>
</dbReference>
<dbReference type="SUPFAM" id="SSF52540">
    <property type="entry name" value="P-loop containing nucleoside triphosphate hydrolases"/>
    <property type="match status" value="1"/>
</dbReference>
<dbReference type="GO" id="GO:0035091">
    <property type="term" value="F:phosphatidylinositol binding"/>
    <property type="evidence" value="ECO:0007669"/>
    <property type="project" value="TreeGrafter"/>
</dbReference>
<feature type="compositionally biased region" description="Polar residues" evidence="1">
    <location>
        <begin position="62"/>
        <end position="75"/>
    </location>
</feature>
<reference evidence="3 4" key="1">
    <citation type="journal article" date="2018" name="BMC Genomics">
        <title>The genome of Naegleria lovaniensis, the basis for a comparative approach to unravel pathogenicity factors of the human pathogenic amoeba N. fowleri.</title>
        <authorList>
            <person name="Liechti N."/>
            <person name="Schurch N."/>
            <person name="Bruggmann R."/>
            <person name="Wittwer M."/>
        </authorList>
    </citation>
    <scope>NUCLEOTIDE SEQUENCE [LARGE SCALE GENOMIC DNA]</scope>
    <source>
        <strain evidence="3 4">ATCC 30569</strain>
    </source>
</reference>
<feature type="domain" description="NadR/Ttd14 AAA" evidence="2">
    <location>
        <begin position="161"/>
        <end position="338"/>
    </location>
</feature>
<sequence>MNCLRTSLFSLPRSSYSSSSPVIAAPMMMAFSQPNNRFKKGTQYLKFTEIQQRRYSSSSSSNDDNGNEFKQNPSSSKFGSYCAVGVAAAVGVGALTMMLQQGQTNKNEPQVAQEINDTNIAEHDLINQNVEMSFNAIMEVLAEDSKGLSFHPNKDTPPIFRVVLTGGPCAGKSSAMTKLRERLQNLGFQVFIIPEAATLLMTGGAKVTDKSTVEEVLAFETYIIKTQMAIEDNFRELAKVSKKPTILLCDRGTLDPKAYVSDDLWQALMDLNGWSIPQLRDQRYDCVIHLVTTAIGAEKYYTLENNNVRTETIEQARELDYKLRASYIGHPQLYIVDNAVNSFDEKLQKVFNILSHQLGFPRAKSSRRRFLLKPMQKVDIDLRHEIIDLEQIFLPTSNDKDIIRIVKRGQNGVFTYSYHSTTTTGDGYETVSARPISARTYVNLATSADKSRIPISKKIYSFVYKNHYFELNHYLNGKGKGTFILSVEAVAGQEVTLPSFLSPYVLDEVTDSTVLSSYEFAKTE</sequence>
<dbReference type="Gene3D" id="3.40.50.300">
    <property type="entry name" value="P-loop containing nucleotide triphosphate hydrolases"/>
    <property type="match status" value="1"/>
</dbReference>
<keyword evidence="4" id="KW-1185">Reference proteome</keyword>
<protein>
    <recommendedName>
        <fullName evidence="2">NadR/Ttd14 AAA domain-containing protein</fullName>
    </recommendedName>
</protein>
<dbReference type="InterPro" id="IPR053227">
    <property type="entry name" value="TRPL-trafficking_regulator"/>
</dbReference>
<gene>
    <name evidence="3" type="ORF">C9374_009711</name>
</gene>
<comment type="caution">
    <text evidence="3">The sequence shown here is derived from an EMBL/GenBank/DDBJ whole genome shotgun (WGS) entry which is preliminary data.</text>
</comment>
<proteinExistence type="predicted"/>
<dbReference type="PANTHER" id="PTHR34932:SF1">
    <property type="entry name" value="TRPL TRANSLOCATION DEFECT PROTEIN 14"/>
    <property type="match status" value="1"/>
</dbReference>
<evidence type="ECO:0000313" key="3">
    <source>
        <dbReference type="EMBL" id="KAG2393134.1"/>
    </source>
</evidence>
<dbReference type="GeneID" id="68102165"/>
<dbReference type="Gene3D" id="2.40.320.10">
    <property type="entry name" value="Hypothetical Protein Pfu-838710-001"/>
    <property type="match status" value="1"/>
</dbReference>
<name>A0AA88GYX0_NAELO</name>
<accession>A0AA88GYX0</accession>
<dbReference type="GO" id="GO:0005525">
    <property type="term" value="F:GTP binding"/>
    <property type="evidence" value="ECO:0007669"/>
    <property type="project" value="TreeGrafter"/>
</dbReference>
<dbReference type="Pfam" id="PF13521">
    <property type="entry name" value="AAA_28"/>
    <property type="match status" value="1"/>
</dbReference>
<dbReference type="RefSeq" id="XP_044555028.1">
    <property type="nucleotide sequence ID" value="XM_044699929.1"/>
</dbReference>
<dbReference type="EMBL" id="PYSW02000003">
    <property type="protein sequence ID" value="KAG2393134.1"/>
    <property type="molecule type" value="Genomic_DNA"/>
</dbReference>